<dbReference type="Proteomes" id="UP000825679">
    <property type="component" value="Chromosome"/>
</dbReference>
<dbReference type="EMBL" id="CP081150">
    <property type="protein sequence ID" value="QZA76828.1"/>
    <property type="molecule type" value="Genomic_DNA"/>
</dbReference>
<proteinExistence type="predicted"/>
<keyword evidence="2" id="KW-1185">Reference proteome</keyword>
<evidence type="ECO:0000313" key="2">
    <source>
        <dbReference type="Proteomes" id="UP000825679"/>
    </source>
</evidence>
<protein>
    <recommendedName>
        <fullName evidence="3">Autotransporter domain-containing protein</fullName>
    </recommendedName>
</protein>
<evidence type="ECO:0008006" key="3">
    <source>
        <dbReference type="Google" id="ProtNLM"/>
    </source>
</evidence>
<name>A0ABX8Z2M1_9NEIS</name>
<dbReference type="InterPro" id="IPR036709">
    <property type="entry name" value="Autotransporte_beta_dom_sf"/>
</dbReference>
<sequence>MLGAKWGLGLLVLSVLQLVHAAESKSFSLKDRQSVKKNADAVLAVMSYSTILDLASSNLSIQQSGSEDKSLVMSQLGGGDVISDTIPLYLEGAIAYSRFDPTFVASNGTETRDIPLKWTAVTGTGGIGWDFPLSENWVVRPIFDFSLGKVVSDLRVANWWVNQKADTDLNFFQDGSMNMYGLGGALMFDYELVKPEYEVDVEFRFSAMHLQTFKSDDLVSGSADSQTANVWARYRAPTGVSLLQRPLRYVLEASHSRYYGDQAGVLGFDYLSTVGLGLELDSSAYSIIVTRTRLVARYMFGPNVSGFGMGLAVSF</sequence>
<organism evidence="1 2">
    <name type="scientific">Deefgea tanakiae</name>
    <dbReference type="NCBI Taxonomy" id="2865840"/>
    <lineage>
        <taxon>Bacteria</taxon>
        <taxon>Pseudomonadati</taxon>
        <taxon>Pseudomonadota</taxon>
        <taxon>Betaproteobacteria</taxon>
        <taxon>Neisseriales</taxon>
        <taxon>Chitinibacteraceae</taxon>
        <taxon>Deefgea</taxon>
    </lineage>
</organism>
<gene>
    <name evidence="1" type="ORF">K4H28_10930</name>
</gene>
<accession>A0ABX8Z2M1</accession>
<dbReference type="RefSeq" id="WP_221005230.1">
    <property type="nucleotide sequence ID" value="NZ_CP081150.1"/>
</dbReference>
<evidence type="ECO:0000313" key="1">
    <source>
        <dbReference type="EMBL" id="QZA76828.1"/>
    </source>
</evidence>
<dbReference type="SUPFAM" id="SSF103515">
    <property type="entry name" value="Autotransporter"/>
    <property type="match status" value="1"/>
</dbReference>
<reference evidence="1 2" key="1">
    <citation type="submission" date="2021-08" db="EMBL/GenBank/DDBJ databases">
        <title>complete genome sequencing of Deefgea sp. D25.</title>
        <authorList>
            <person name="Bae J.-W."/>
            <person name="Gim D.-H."/>
        </authorList>
    </citation>
    <scope>NUCLEOTIDE SEQUENCE [LARGE SCALE GENOMIC DNA]</scope>
    <source>
        <strain evidence="1 2">D25</strain>
    </source>
</reference>